<protein>
    <recommendedName>
        <fullName evidence="4">Secreted protein</fullName>
    </recommendedName>
</protein>
<reference evidence="2 3" key="1">
    <citation type="submission" date="2015-04" db="EMBL/GenBank/DDBJ databases">
        <title>Complete genome sequence of Schizopora paradoxa KUC8140, a cosmopolitan wood degrader in East Asia.</title>
        <authorList>
            <consortium name="DOE Joint Genome Institute"/>
            <person name="Min B."/>
            <person name="Park H."/>
            <person name="Jang Y."/>
            <person name="Kim J.-J."/>
            <person name="Kim K.H."/>
            <person name="Pangilinan J."/>
            <person name="Lipzen A."/>
            <person name="Riley R."/>
            <person name="Grigoriev I.V."/>
            <person name="Spatafora J.W."/>
            <person name="Choi I.-G."/>
        </authorList>
    </citation>
    <scope>NUCLEOTIDE SEQUENCE [LARGE SCALE GENOMIC DNA]</scope>
    <source>
        <strain evidence="2 3">KUC8140</strain>
    </source>
</reference>
<evidence type="ECO:0000313" key="3">
    <source>
        <dbReference type="Proteomes" id="UP000053477"/>
    </source>
</evidence>
<proteinExistence type="predicted"/>
<sequence>MPRRVLLLLRFAGPLPLYALVQNPISLTAREMILQLKSLSYISRATQYIVSSTPALSETTIFGPVVWPFQLSVILDS</sequence>
<feature type="signal peptide" evidence="1">
    <location>
        <begin position="1"/>
        <end position="19"/>
    </location>
</feature>
<evidence type="ECO:0000313" key="2">
    <source>
        <dbReference type="EMBL" id="KLO04387.1"/>
    </source>
</evidence>
<evidence type="ECO:0000256" key="1">
    <source>
        <dbReference type="SAM" id="SignalP"/>
    </source>
</evidence>
<evidence type="ECO:0008006" key="4">
    <source>
        <dbReference type="Google" id="ProtNLM"/>
    </source>
</evidence>
<feature type="chain" id="PRO_5005201461" description="Secreted protein" evidence="1">
    <location>
        <begin position="20"/>
        <end position="77"/>
    </location>
</feature>
<dbReference type="InParanoid" id="A0A0H2QZH6"/>
<gene>
    <name evidence="2" type="ORF">SCHPADRAFT_911682</name>
</gene>
<keyword evidence="3" id="KW-1185">Reference proteome</keyword>
<name>A0A0H2QZH6_9AGAM</name>
<accession>A0A0H2QZH6</accession>
<dbReference type="Proteomes" id="UP000053477">
    <property type="component" value="Unassembled WGS sequence"/>
</dbReference>
<dbReference type="EMBL" id="KQ086564">
    <property type="protein sequence ID" value="KLO04387.1"/>
    <property type="molecule type" value="Genomic_DNA"/>
</dbReference>
<dbReference type="AlphaFoldDB" id="A0A0H2QZH6"/>
<organism evidence="2 3">
    <name type="scientific">Schizopora paradoxa</name>
    <dbReference type="NCBI Taxonomy" id="27342"/>
    <lineage>
        <taxon>Eukaryota</taxon>
        <taxon>Fungi</taxon>
        <taxon>Dikarya</taxon>
        <taxon>Basidiomycota</taxon>
        <taxon>Agaricomycotina</taxon>
        <taxon>Agaricomycetes</taxon>
        <taxon>Hymenochaetales</taxon>
        <taxon>Schizoporaceae</taxon>
        <taxon>Schizopora</taxon>
    </lineage>
</organism>
<keyword evidence="1" id="KW-0732">Signal</keyword>